<dbReference type="Proteomes" id="UP000009309">
    <property type="component" value="Plasmid pFLIM01"/>
</dbReference>
<name>I2GU58_9BACT</name>
<dbReference type="AlphaFoldDB" id="I2GU58"/>
<gene>
    <name evidence="2" type="ORF">BN8_p06864</name>
</gene>
<evidence type="ECO:0000313" key="3">
    <source>
        <dbReference type="Proteomes" id="UP000009309"/>
    </source>
</evidence>
<keyword evidence="3" id="KW-1185">Reference proteome</keyword>
<proteinExistence type="predicted"/>
<accession>I2GU58</accession>
<evidence type="ECO:0000256" key="1">
    <source>
        <dbReference type="SAM" id="MobiDB-lite"/>
    </source>
</evidence>
<geneLocation type="plasmid" evidence="2 3">
    <name>pFLIM01</name>
</geneLocation>
<keyword evidence="2" id="KW-0614">Plasmid</keyword>
<organism evidence="2 3">
    <name type="scientific">Fibrisoma limi BUZ 3</name>
    <dbReference type="NCBI Taxonomy" id="1185876"/>
    <lineage>
        <taxon>Bacteria</taxon>
        <taxon>Pseudomonadati</taxon>
        <taxon>Bacteroidota</taxon>
        <taxon>Cytophagia</taxon>
        <taxon>Cytophagales</taxon>
        <taxon>Spirosomataceae</taxon>
        <taxon>Fibrisoma</taxon>
    </lineage>
</organism>
<protein>
    <submittedName>
        <fullName evidence="2">Uncharacterized protein</fullName>
    </submittedName>
</protein>
<feature type="region of interest" description="Disordered" evidence="1">
    <location>
        <begin position="1"/>
        <end position="28"/>
    </location>
</feature>
<reference evidence="2 3" key="1">
    <citation type="journal article" date="2012" name="J. Bacteriol.">
        <title>Genome Sequence of the Filamentous Bacterium Fibrisoma limi BUZ 3T.</title>
        <authorList>
            <person name="Filippini M."/>
            <person name="Qi W."/>
            <person name="Jaenicke S."/>
            <person name="Goesmann A."/>
            <person name="Smits T.H."/>
            <person name="Bagheri H.C."/>
        </authorList>
    </citation>
    <scope>NUCLEOTIDE SEQUENCE [LARGE SCALE GENOMIC DNA]</scope>
    <source>
        <strain evidence="3">BUZ 3T</strain>
        <plasmid evidence="2 3">pFLIM01</plasmid>
    </source>
</reference>
<dbReference type="EMBL" id="HE805916">
    <property type="protein sequence ID" value="CCH57659.1"/>
    <property type="molecule type" value="Genomic_DNA"/>
</dbReference>
<sequence length="53" mass="5409">MSRSSIGATAARTDAVLTTGEDDEQGITGHGVSEAVVFSASDVTGQQQEQLKA</sequence>
<evidence type="ECO:0000313" key="2">
    <source>
        <dbReference type="EMBL" id="CCH57659.1"/>
    </source>
</evidence>